<feature type="active site" description="Nucleophile" evidence="6">
    <location>
        <position position="868"/>
    </location>
</feature>
<feature type="compositionally biased region" description="Basic and acidic residues" evidence="7">
    <location>
        <begin position="164"/>
        <end position="176"/>
    </location>
</feature>
<keyword evidence="8" id="KW-1133">Transmembrane helix</keyword>
<feature type="compositionally biased region" description="Low complexity" evidence="7">
    <location>
        <begin position="339"/>
        <end position="350"/>
    </location>
</feature>
<evidence type="ECO:0000256" key="1">
    <source>
        <dbReference type="ARBA" id="ARBA00004752"/>
    </source>
</evidence>
<name>E6MK33_9FIRM</name>
<dbReference type="GO" id="GO:0018104">
    <property type="term" value="P:peptidoglycan-protein cross-linking"/>
    <property type="evidence" value="ECO:0007669"/>
    <property type="project" value="TreeGrafter"/>
</dbReference>
<dbReference type="InterPro" id="IPR005490">
    <property type="entry name" value="LD_TPept_cat_dom"/>
</dbReference>
<feature type="compositionally biased region" description="Low complexity" evidence="7">
    <location>
        <begin position="383"/>
        <end position="413"/>
    </location>
</feature>
<keyword evidence="8" id="KW-0812">Transmembrane</keyword>
<dbReference type="STRING" id="887929.HMP0721_2369"/>
<sequence length="893" mass="93532">MAQDEMKKNPAAAEAPVEAQAEPTPVSEASPPEAGGDTARFLEEGDATEMPDAGVEAADASADDAESAADEANAADREDAAADVPDAADEETQIAEAVTEAPDETASEAAESADETVPAEEEALPEETATEAEAVDASTGGEATVETATEEDTDSDGAGAPEESADKAADLDERAGGTDAANETAYDEETLAEDSDAGDTDADESAITESSDAEAVTEEPDETPSEAAESVDETVPAEEEALPEETAAEAEVVDASTGGETATEEDTDSDGAGAPEESADKAADLDERAGGTDAANETAYDEETSAEDSGAGSTDADESAITESSDTEAVAPSEMPGTPADASEEPAAAEVLEAGETTAFDAEAIANNRLREQAQDLTEPETAESAAEAVSAEPAAADNAEAVAADDAGTTETPAAEGRTIDLGAAETPAPAPPVKKRKKGGLIAGVAIAVLAVIYFAGAAFYHRHFFAGTTINGVAAGNRSPAAVQETVQNKAATYRLVLRGKDNHVEKVTAGALGIAYKGDAALQKLLTGQNSFAWPAMFFRKDQHAVSALRYDETKMDRVVSMLNLVTGDQVTDAQNARPVVEEDGDVRIKAAVTGNRLDKARLKTAILKAVATGDETIDLKKDRCYVEPKYQKDSPAVKRAAKVMRRYAKAKITYLFGTDSEVVDSKVFGSWLTVDGDMHVTVDEAKAADYLYQLALRTNTAYGKHTFKTTGGNTITVNGGSYGWRIDREAELRQLVFDIKSSKAVNREPAYKQRGKTRKSIYEDIGSSYVEVSIAQQHMWVYKDGRQVVSTAVVTGNTAAGHGTTPGVYYIAYKARHATLKGEDYETPVSYWLPFNGGQGIHDSWWRGAYGGTIYRGGGSHGCVNTPPGQVPAVYANVETGTPVVVYY</sequence>
<dbReference type="InterPro" id="IPR038063">
    <property type="entry name" value="Transpep_catalytic_dom"/>
</dbReference>
<keyword evidence="8" id="KW-0472">Membrane</keyword>
<dbReference type="GO" id="GO:0071555">
    <property type="term" value="P:cell wall organization"/>
    <property type="evidence" value="ECO:0007669"/>
    <property type="project" value="UniProtKB-UniRule"/>
</dbReference>
<gene>
    <name evidence="10" type="ORF">HMP0721_2369</name>
</gene>
<dbReference type="PROSITE" id="PS52029">
    <property type="entry name" value="LD_TPASE"/>
    <property type="match status" value="1"/>
</dbReference>
<dbReference type="SUPFAM" id="SSF141523">
    <property type="entry name" value="L,D-transpeptidase catalytic domain-like"/>
    <property type="match status" value="1"/>
</dbReference>
<dbReference type="InterPro" id="IPR022029">
    <property type="entry name" value="YoaR-like_PG-bd"/>
</dbReference>
<dbReference type="EMBL" id="AEQN01000033">
    <property type="protein sequence ID" value="EFV00552.1"/>
    <property type="molecule type" value="Genomic_DNA"/>
</dbReference>
<evidence type="ECO:0000256" key="2">
    <source>
        <dbReference type="ARBA" id="ARBA00022679"/>
    </source>
</evidence>
<evidence type="ECO:0000256" key="6">
    <source>
        <dbReference type="PROSITE-ProRule" id="PRU01373"/>
    </source>
</evidence>
<reference evidence="10 11" key="1">
    <citation type="submission" date="2010-12" db="EMBL/GenBank/DDBJ databases">
        <authorList>
            <person name="Muzny D."/>
            <person name="Qin X."/>
            <person name="Deng J."/>
            <person name="Jiang H."/>
            <person name="Liu Y."/>
            <person name="Qu J."/>
            <person name="Song X.-Z."/>
            <person name="Zhang L."/>
            <person name="Thornton R."/>
            <person name="Coyle M."/>
            <person name="Francisco L."/>
            <person name="Jackson L."/>
            <person name="Javaid M."/>
            <person name="Korchina V."/>
            <person name="Kovar C."/>
            <person name="Mata R."/>
            <person name="Mathew T."/>
            <person name="Ngo R."/>
            <person name="Nguyen L."/>
            <person name="Nguyen N."/>
            <person name="Okwuonu G."/>
            <person name="Ongeri F."/>
            <person name="Pham C."/>
            <person name="Simmons D."/>
            <person name="Wilczek-Boney K."/>
            <person name="Hale W."/>
            <person name="Jakkamsetti A."/>
            <person name="Pham P."/>
            <person name="Ruth R."/>
            <person name="San Lucas F."/>
            <person name="Warren J."/>
            <person name="Zhang J."/>
            <person name="Zhao Z."/>
            <person name="Zhou C."/>
            <person name="Zhu D."/>
            <person name="Lee S."/>
            <person name="Bess C."/>
            <person name="Blankenburg K."/>
            <person name="Forbes L."/>
            <person name="Fu Q."/>
            <person name="Gubbala S."/>
            <person name="Hirani K."/>
            <person name="Jayaseelan J.C."/>
            <person name="Lara F."/>
            <person name="Munidasa M."/>
            <person name="Palculict T."/>
            <person name="Patil S."/>
            <person name="Pu L.-L."/>
            <person name="Saada N."/>
            <person name="Tang L."/>
            <person name="Weissenberger G."/>
            <person name="Zhu Y."/>
            <person name="Hemphill L."/>
            <person name="Shang Y."/>
            <person name="Youmans B."/>
            <person name="Ayvaz T."/>
            <person name="Ross M."/>
            <person name="Santibanez J."/>
            <person name="Aqrawi P."/>
            <person name="Gross S."/>
            <person name="Joshi V."/>
            <person name="Fowler G."/>
            <person name="Nazareth L."/>
            <person name="Reid J."/>
            <person name="Worley K."/>
            <person name="Petrosino J."/>
            <person name="Highlander S."/>
            <person name="Gibbs R."/>
        </authorList>
    </citation>
    <scope>NUCLEOTIDE SEQUENCE [LARGE SCALE GENOMIC DNA]</scope>
    <source>
        <strain evidence="10 11">ATCC 23263</strain>
    </source>
</reference>
<evidence type="ECO:0000256" key="4">
    <source>
        <dbReference type="ARBA" id="ARBA00022984"/>
    </source>
</evidence>
<comment type="caution">
    <text evidence="10">The sequence shown here is derived from an EMBL/GenBank/DDBJ whole genome shotgun (WGS) entry which is preliminary data.</text>
</comment>
<feature type="active site" description="Proton donor/acceptor" evidence="6">
    <location>
        <position position="847"/>
    </location>
</feature>
<feature type="compositionally biased region" description="Basic and acidic residues" evidence="7">
    <location>
        <begin position="278"/>
        <end position="290"/>
    </location>
</feature>
<keyword evidence="11" id="KW-1185">Reference proteome</keyword>
<feature type="compositionally biased region" description="Low complexity" evidence="7">
    <location>
        <begin position="10"/>
        <end position="23"/>
    </location>
</feature>
<evidence type="ECO:0000313" key="10">
    <source>
        <dbReference type="EMBL" id="EFV00552.1"/>
    </source>
</evidence>
<dbReference type="GO" id="GO:0005576">
    <property type="term" value="C:extracellular region"/>
    <property type="evidence" value="ECO:0007669"/>
    <property type="project" value="TreeGrafter"/>
</dbReference>
<dbReference type="AlphaFoldDB" id="E6MK33"/>
<dbReference type="RefSeq" id="WP_006599790.1">
    <property type="nucleotide sequence ID" value="NZ_GL622359.1"/>
</dbReference>
<dbReference type="UniPathway" id="UPA00219"/>
<keyword evidence="2" id="KW-0808">Transferase</keyword>
<dbReference type="HOGENOM" id="CLU_323609_0_0_9"/>
<dbReference type="eggNOG" id="COG1376">
    <property type="taxonomic scope" value="Bacteria"/>
</dbReference>
<evidence type="ECO:0000256" key="7">
    <source>
        <dbReference type="SAM" id="MobiDB-lite"/>
    </source>
</evidence>
<dbReference type="OrthoDB" id="3176960at2"/>
<dbReference type="PANTHER" id="PTHR30582:SF33">
    <property type="entry name" value="EXPORTED PROTEIN"/>
    <property type="match status" value="1"/>
</dbReference>
<dbReference type="InterPro" id="IPR050979">
    <property type="entry name" value="LD-transpeptidase"/>
</dbReference>
<feature type="region of interest" description="Disordered" evidence="7">
    <location>
        <begin position="375"/>
        <end position="437"/>
    </location>
</feature>
<keyword evidence="4 6" id="KW-0573">Peptidoglycan synthesis</keyword>
<accession>E6MK33</accession>
<proteinExistence type="predicted"/>
<comment type="pathway">
    <text evidence="1 6">Cell wall biogenesis; peptidoglycan biosynthesis.</text>
</comment>
<dbReference type="PANTHER" id="PTHR30582">
    <property type="entry name" value="L,D-TRANSPEPTIDASE"/>
    <property type="match status" value="1"/>
</dbReference>
<dbReference type="SUPFAM" id="SSF143985">
    <property type="entry name" value="L,D-transpeptidase pre-catalytic domain-like"/>
    <property type="match status" value="1"/>
</dbReference>
<protein>
    <submittedName>
        <fullName evidence="10">ErfK/YbiS/YcfS/YnhG</fullName>
    </submittedName>
</protein>
<dbReference type="Gene3D" id="2.40.440.10">
    <property type="entry name" value="L,D-transpeptidase catalytic domain-like"/>
    <property type="match status" value="1"/>
</dbReference>
<keyword evidence="5 6" id="KW-0961">Cell wall biogenesis/degradation</keyword>
<feature type="compositionally biased region" description="Acidic residues" evidence="7">
    <location>
        <begin position="185"/>
        <end position="252"/>
    </location>
</feature>
<evidence type="ECO:0000256" key="8">
    <source>
        <dbReference type="SAM" id="Phobius"/>
    </source>
</evidence>
<dbReference type="GO" id="GO:0016740">
    <property type="term" value="F:transferase activity"/>
    <property type="evidence" value="ECO:0007669"/>
    <property type="project" value="UniProtKB-KW"/>
</dbReference>
<feature type="compositionally biased region" description="Low complexity" evidence="7">
    <location>
        <begin position="135"/>
        <end position="147"/>
    </location>
</feature>
<feature type="region of interest" description="Disordered" evidence="7">
    <location>
        <begin position="1"/>
        <end position="362"/>
    </location>
</feature>
<feature type="domain" description="L,D-TPase catalytic" evidence="9">
    <location>
        <begin position="773"/>
        <end position="892"/>
    </location>
</feature>
<dbReference type="InterPro" id="IPR038054">
    <property type="entry name" value="LD_TPept-like_central_sf"/>
</dbReference>
<dbReference type="GO" id="GO:0008360">
    <property type="term" value="P:regulation of cell shape"/>
    <property type="evidence" value="ECO:0007669"/>
    <property type="project" value="UniProtKB-UniRule"/>
</dbReference>
<evidence type="ECO:0000313" key="11">
    <source>
        <dbReference type="Proteomes" id="UP000004754"/>
    </source>
</evidence>
<dbReference type="Gene3D" id="3.10.20.800">
    <property type="match status" value="1"/>
</dbReference>
<dbReference type="Pfam" id="PF12229">
    <property type="entry name" value="PG_binding_4"/>
    <property type="match status" value="2"/>
</dbReference>
<dbReference type="GO" id="GO:0071972">
    <property type="term" value="F:peptidoglycan L,D-transpeptidase activity"/>
    <property type="evidence" value="ECO:0007669"/>
    <property type="project" value="TreeGrafter"/>
</dbReference>
<dbReference type="Proteomes" id="UP000004754">
    <property type="component" value="Unassembled WGS sequence"/>
</dbReference>
<evidence type="ECO:0000259" key="9">
    <source>
        <dbReference type="PROSITE" id="PS52029"/>
    </source>
</evidence>
<dbReference type="CDD" id="cd16913">
    <property type="entry name" value="YkuD_like"/>
    <property type="match status" value="1"/>
</dbReference>
<evidence type="ECO:0000256" key="5">
    <source>
        <dbReference type="ARBA" id="ARBA00023316"/>
    </source>
</evidence>
<evidence type="ECO:0000256" key="3">
    <source>
        <dbReference type="ARBA" id="ARBA00022960"/>
    </source>
</evidence>
<feature type="compositionally biased region" description="Acidic residues" evidence="7">
    <location>
        <begin position="101"/>
        <end position="134"/>
    </location>
</feature>
<feature type="transmembrane region" description="Helical" evidence="8">
    <location>
        <begin position="443"/>
        <end position="463"/>
    </location>
</feature>
<dbReference type="Pfam" id="PF03734">
    <property type="entry name" value="YkuD"/>
    <property type="match status" value="1"/>
</dbReference>
<keyword evidence="3 6" id="KW-0133">Cell shape</keyword>
<organism evidence="10 11">
    <name type="scientific">Pseudoramibacter alactolyticus ATCC 23263</name>
    <dbReference type="NCBI Taxonomy" id="887929"/>
    <lineage>
        <taxon>Bacteria</taxon>
        <taxon>Bacillati</taxon>
        <taxon>Bacillota</taxon>
        <taxon>Clostridia</taxon>
        <taxon>Eubacteriales</taxon>
        <taxon>Eubacteriaceae</taxon>
        <taxon>Pseudoramibacter</taxon>
    </lineage>
</organism>